<dbReference type="Proteomes" id="UP000645217">
    <property type="component" value="Unassembled WGS sequence"/>
</dbReference>
<reference evidence="1" key="2">
    <citation type="submission" date="2020-09" db="EMBL/GenBank/DDBJ databases">
        <authorList>
            <person name="Sun Q."/>
            <person name="Ohkuma M."/>
        </authorList>
    </citation>
    <scope>NUCLEOTIDE SEQUENCE</scope>
    <source>
        <strain evidence="1">JCM 13064</strain>
    </source>
</reference>
<name>A0A917QZU5_9ACTN</name>
<evidence type="ECO:0000313" key="1">
    <source>
        <dbReference type="EMBL" id="GGK79396.1"/>
    </source>
</evidence>
<gene>
    <name evidence="1" type="ORF">GCM10007964_22550</name>
</gene>
<dbReference type="AlphaFoldDB" id="A0A917QZU5"/>
<dbReference type="EMBL" id="BMNT01000010">
    <property type="protein sequence ID" value="GGK79396.1"/>
    <property type="molecule type" value="Genomic_DNA"/>
</dbReference>
<keyword evidence="2" id="KW-1185">Reference proteome</keyword>
<dbReference type="RefSeq" id="WP_189162909.1">
    <property type="nucleotide sequence ID" value="NZ_BMNT01000010.1"/>
</dbReference>
<protein>
    <submittedName>
        <fullName evidence="1">Uncharacterized protein</fullName>
    </submittedName>
</protein>
<proteinExistence type="predicted"/>
<evidence type="ECO:0000313" key="2">
    <source>
        <dbReference type="Proteomes" id="UP000645217"/>
    </source>
</evidence>
<comment type="caution">
    <text evidence="1">The sequence shown here is derived from an EMBL/GenBank/DDBJ whole genome shotgun (WGS) entry which is preliminary data.</text>
</comment>
<sequence>MRAFRVTAQRSGDWWALAIEGPGLRRPAYTQARCLDKAEPTVRDLLVLRFDVDPANVGNIEIISA</sequence>
<reference evidence="1" key="1">
    <citation type="journal article" date="2014" name="Int. J. Syst. Evol. Microbiol.">
        <title>Complete genome sequence of Corynebacterium casei LMG S-19264T (=DSM 44701T), isolated from a smear-ripened cheese.</title>
        <authorList>
            <consortium name="US DOE Joint Genome Institute (JGI-PGF)"/>
            <person name="Walter F."/>
            <person name="Albersmeier A."/>
            <person name="Kalinowski J."/>
            <person name="Ruckert C."/>
        </authorList>
    </citation>
    <scope>NUCLEOTIDE SEQUENCE</scope>
    <source>
        <strain evidence="1">JCM 13064</strain>
    </source>
</reference>
<accession>A0A917QZU5</accession>
<organism evidence="1 2">
    <name type="scientific">Sphaerisporangium melleum</name>
    <dbReference type="NCBI Taxonomy" id="321316"/>
    <lineage>
        <taxon>Bacteria</taxon>
        <taxon>Bacillati</taxon>
        <taxon>Actinomycetota</taxon>
        <taxon>Actinomycetes</taxon>
        <taxon>Streptosporangiales</taxon>
        <taxon>Streptosporangiaceae</taxon>
        <taxon>Sphaerisporangium</taxon>
    </lineage>
</organism>